<evidence type="ECO:0000313" key="2">
    <source>
        <dbReference type="Proteomes" id="UP000663193"/>
    </source>
</evidence>
<dbReference type="Proteomes" id="UP000663193">
    <property type="component" value="Chromosome 10"/>
</dbReference>
<organism evidence="1 2">
    <name type="scientific">Phaeosphaeria nodorum (strain SN15 / ATCC MYA-4574 / FGSC 10173)</name>
    <name type="common">Glume blotch fungus</name>
    <name type="synonym">Parastagonospora nodorum</name>
    <dbReference type="NCBI Taxonomy" id="321614"/>
    <lineage>
        <taxon>Eukaryota</taxon>
        <taxon>Fungi</taxon>
        <taxon>Dikarya</taxon>
        <taxon>Ascomycota</taxon>
        <taxon>Pezizomycotina</taxon>
        <taxon>Dothideomycetes</taxon>
        <taxon>Pleosporomycetidae</taxon>
        <taxon>Pleosporales</taxon>
        <taxon>Pleosporineae</taxon>
        <taxon>Phaeosphaeriaceae</taxon>
        <taxon>Parastagonospora</taxon>
    </lineage>
</organism>
<dbReference type="VEuPathDB" id="FungiDB:JI435_414250"/>
<sequence>MGILGGCGGCKLVDIKPQWVSSTPNTRRPRNIGFLFVRCCRSPSSLLYLATRKPCRGWLRGAPSF</sequence>
<protein>
    <submittedName>
        <fullName evidence="1">Uncharacterized protein</fullName>
    </submittedName>
</protein>
<reference evidence="2" key="1">
    <citation type="journal article" date="2021" name="BMC Genomics">
        <title>Chromosome-level genome assembly and manually-curated proteome of model necrotroph Parastagonospora nodorum Sn15 reveals a genome-wide trove of candidate effector homologs, and redundancy of virulence-related functions within an accessory chromosome.</title>
        <authorList>
            <person name="Bertazzoni S."/>
            <person name="Jones D.A.B."/>
            <person name="Phan H.T."/>
            <person name="Tan K.-C."/>
            <person name="Hane J.K."/>
        </authorList>
    </citation>
    <scope>NUCLEOTIDE SEQUENCE [LARGE SCALE GENOMIC DNA]</scope>
    <source>
        <strain evidence="2">SN15 / ATCC MYA-4574 / FGSC 10173)</strain>
    </source>
</reference>
<dbReference type="EMBL" id="CP069032">
    <property type="protein sequence ID" value="QRC99905.1"/>
    <property type="molecule type" value="Genomic_DNA"/>
</dbReference>
<proteinExistence type="predicted"/>
<evidence type="ECO:0000313" key="1">
    <source>
        <dbReference type="EMBL" id="QRC99905.1"/>
    </source>
</evidence>
<dbReference type="AlphaFoldDB" id="A0A7U2FBH6"/>
<name>A0A7U2FBH6_PHANO</name>
<gene>
    <name evidence="1" type="ORF">JI435_414250</name>
</gene>
<accession>A0A7U2FBH6</accession>
<keyword evidence="2" id="KW-1185">Reference proteome</keyword>